<comment type="similarity">
    <text evidence="5 18">Belongs to the CDS family.</text>
</comment>
<dbReference type="GO" id="GO:0004605">
    <property type="term" value="F:phosphatidate cytidylyltransferase activity"/>
    <property type="evidence" value="ECO:0007669"/>
    <property type="project" value="UniProtKB-EC"/>
</dbReference>
<keyword evidence="15 19" id="KW-0472">Membrane</keyword>
<accession>A0A8J7FA90</accession>
<evidence type="ECO:0000256" key="9">
    <source>
        <dbReference type="ARBA" id="ARBA00022516"/>
    </source>
</evidence>
<evidence type="ECO:0000256" key="16">
    <source>
        <dbReference type="ARBA" id="ARBA00023209"/>
    </source>
</evidence>
<feature type="transmembrane region" description="Helical" evidence="19">
    <location>
        <begin position="177"/>
        <end position="196"/>
    </location>
</feature>
<keyword evidence="11 18" id="KW-0812">Transmembrane</keyword>
<evidence type="ECO:0000256" key="13">
    <source>
        <dbReference type="ARBA" id="ARBA00022989"/>
    </source>
</evidence>
<evidence type="ECO:0000256" key="8">
    <source>
        <dbReference type="ARBA" id="ARBA00022475"/>
    </source>
</evidence>
<keyword evidence="10 18" id="KW-0808">Transferase</keyword>
<name>A0A8J7FA90_9GAMM</name>
<dbReference type="PANTHER" id="PTHR46382:SF1">
    <property type="entry name" value="PHOSPHATIDATE CYTIDYLYLTRANSFERASE"/>
    <property type="match status" value="1"/>
</dbReference>
<evidence type="ECO:0000313" key="21">
    <source>
        <dbReference type="Proteomes" id="UP000640333"/>
    </source>
</evidence>
<evidence type="ECO:0000256" key="18">
    <source>
        <dbReference type="RuleBase" id="RU003938"/>
    </source>
</evidence>
<comment type="pathway">
    <text evidence="3 18">Phospholipid metabolism; CDP-diacylglycerol biosynthesis; CDP-diacylglycerol from sn-glycerol 3-phosphate: step 3/3.</text>
</comment>
<evidence type="ECO:0000256" key="7">
    <source>
        <dbReference type="ARBA" id="ARBA00019373"/>
    </source>
</evidence>
<feature type="transmembrane region" description="Helical" evidence="19">
    <location>
        <begin position="138"/>
        <end position="156"/>
    </location>
</feature>
<comment type="catalytic activity">
    <reaction evidence="1 18">
        <text>a 1,2-diacyl-sn-glycero-3-phosphate + CTP + H(+) = a CDP-1,2-diacyl-sn-glycerol + diphosphate</text>
        <dbReference type="Rhea" id="RHEA:16229"/>
        <dbReference type="ChEBI" id="CHEBI:15378"/>
        <dbReference type="ChEBI" id="CHEBI:33019"/>
        <dbReference type="ChEBI" id="CHEBI:37563"/>
        <dbReference type="ChEBI" id="CHEBI:58332"/>
        <dbReference type="ChEBI" id="CHEBI:58608"/>
        <dbReference type="EC" id="2.7.7.41"/>
    </reaction>
</comment>
<dbReference type="UniPathway" id="UPA00557">
    <property type="reaction ID" value="UER00614"/>
</dbReference>
<dbReference type="PANTHER" id="PTHR46382">
    <property type="entry name" value="PHOSPHATIDATE CYTIDYLYLTRANSFERASE"/>
    <property type="match status" value="1"/>
</dbReference>
<organism evidence="20 21">
    <name type="scientific">Pontibacterium sinense</name>
    <dbReference type="NCBI Taxonomy" id="2781979"/>
    <lineage>
        <taxon>Bacteria</taxon>
        <taxon>Pseudomonadati</taxon>
        <taxon>Pseudomonadota</taxon>
        <taxon>Gammaproteobacteria</taxon>
        <taxon>Oceanospirillales</taxon>
        <taxon>Oceanospirillaceae</taxon>
        <taxon>Pontibacterium</taxon>
    </lineage>
</organism>
<dbReference type="AlphaFoldDB" id="A0A8J7FA90"/>
<keyword evidence="8" id="KW-1003">Cell membrane</keyword>
<evidence type="ECO:0000256" key="11">
    <source>
        <dbReference type="ARBA" id="ARBA00022692"/>
    </source>
</evidence>
<keyword evidence="14" id="KW-0443">Lipid metabolism</keyword>
<comment type="pathway">
    <text evidence="4">Lipid metabolism.</text>
</comment>
<dbReference type="Proteomes" id="UP000640333">
    <property type="component" value="Unassembled WGS sequence"/>
</dbReference>
<dbReference type="Pfam" id="PF01148">
    <property type="entry name" value="CTP_transf_1"/>
    <property type="match status" value="1"/>
</dbReference>
<feature type="transmembrane region" description="Helical" evidence="19">
    <location>
        <begin position="202"/>
        <end position="223"/>
    </location>
</feature>
<sequence length="270" mass="29203">MLKARFLTAIVLAPLALVVLFLFPKDWFLLAIDGVLLLGAWEWSRLAGLSGTKDKAFFIATVGVALALLHQFETVLPVTALLGVALFFWVMAVFWVVRYPQASGWSSVGVRVLMGYVVLLPVWVALGELKSQPLSTELILMLLLLVWAADIGAYFAGKSLGKNKLAPSVSPGKTREGLYGGLLSCLIVGVGFAIWFELDSQSFVYLVLLSVITGIISVLGDLFESMLKRHQGIKDSSHLLPGHGGILDRMDSLTAAAPLFVLGVQFLTLS</sequence>
<keyword evidence="9" id="KW-0444">Lipid biosynthesis</keyword>
<evidence type="ECO:0000256" key="19">
    <source>
        <dbReference type="SAM" id="Phobius"/>
    </source>
</evidence>
<keyword evidence="13 19" id="KW-1133">Transmembrane helix</keyword>
<evidence type="ECO:0000256" key="4">
    <source>
        <dbReference type="ARBA" id="ARBA00005189"/>
    </source>
</evidence>
<comment type="subcellular location">
    <subcellularLocation>
        <location evidence="2">Cell membrane</location>
        <topology evidence="2">Multi-pass membrane protein</topology>
    </subcellularLocation>
</comment>
<dbReference type="EMBL" id="JADEYS010000001">
    <property type="protein sequence ID" value="MBE9396049.1"/>
    <property type="molecule type" value="Genomic_DNA"/>
</dbReference>
<proteinExistence type="inferred from homology"/>
<feature type="transmembrane region" description="Helical" evidence="19">
    <location>
        <begin position="108"/>
        <end position="126"/>
    </location>
</feature>
<evidence type="ECO:0000256" key="2">
    <source>
        <dbReference type="ARBA" id="ARBA00004651"/>
    </source>
</evidence>
<keyword evidence="17" id="KW-1208">Phospholipid metabolism</keyword>
<dbReference type="GO" id="GO:0016024">
    <property type="term" value="P:CDP-diacylglycerol biosynthetic process"/>
    <property type="evidence" value="ECO:0007669"/>
    <property type="project" value="UniProtKB-UniPathway"/>
</dbReference>
<keyword evidence="21" id="KW-1185">Reference proteome</keyword>
<comment type="caution">
    <text evidence="20">The sequence shown here is derived from an EMBL/GenBank/DDBJ whole genome shotgun (WGS) entry which is preliminary data.</text>
</comment>
<evidence type="ECO:0000256" key="3">
    <source>
        <dbReference type="ARBA" id="ARBA00005119"/>
    </source>
</evidence>
<protein>
    <recommendedName>
        <fullName evidence="7 18">Phosphatidate cytidylyltransferase</fullName>
        <ecNumber evidence="6 18">2.7.7.41</ecNumber>
    </recommendedName>
</protein>
<evidence type="ECO:0000256" key="1">
    <source>
        <dbReference type="ARBA" id="ARBA00001698"/>
    </source>
</evidence>
<keyword evidence="16" id="KW-0594">Phospholipid biosynthesis</keyword>
<dbReference type="InterPro" id="IPR000374">
    <property type="entry name" value="PC_trans"/>
</dbReference>
<dbReference type="RefSeq" id="WP_193951593.1">
    <property type="nucleotide sequence ID" value="NZ_JADEYS010000001.1"/>
</dbReference>
<dbReference type="PROSITE" id="PS01315">
    <property type="entry name" value="CDS"/>
    <property type="match status" value="1"/>
</dbReference>
<reference evidence="20" key="1">
    <citation type="submission" date="2020-10" db="EMBL/GenBank/DDBJ databases">
        <title>Bacterium isolated from coastal waters sediment.</title>
        <authorList>
            <person name="Chen R.-J."/>
            <person name="Lu D.-C."/>
            <person name="Zhu K.-L."/>
            <person name="Du Z.-J."/>
        </authorList>
    </citation>
    <scope>NUCLEOTIDE SEQUENCE</scope>
    <source>
        <strain evidence="20">N1Y112</strain>
    </source>
</reference>
<dbReference type="EC" id="2.7.7.41" evidence="6 18"/>
<evidence type="ECO:0000256" key="12">
    <source>
        <dbReference type="ARBA" id="ARBA00022695"/>
    </source>
</evidence>
<evidence type="ECO:0000256" key="5">
    <source>
        <dbReference type="ARBA" id="ARBA00010185"/>
    </source>
</evidence>
<evidence type="ECO:0000256" key="15">
    <source>
        <dbReference type="ARBA" id="ARBA00023136"/>
    </source>
</evidence>
<evidence type="ECO:0000256" key="17">
    <source>
        <dbReference type="ARBA" id="ARBA00023264"/>
    </source>
</evidence>
<evidence type="ECO:0000313" key="20">
    <source>
        <dbReference type="EMBL" id="MBE9396049.1"/>
    </source>
</evidence>
<gene>
    <name evidence="20" type="ORF">IOQ59_02105</name>
</gene>
<evidence type="ECO:0000256" key="10">
    <source>
        <dbReference type="ARBA" id="ARBA00022679"/>
    </source>
</evidence>
<evidence type="ECO:0000256" key="6">
    <source>
        <dbReference type="ARBA" id="ARBA00012487"/>
    </source>
</evidence>
<keyword evidence="12 18" id="KW-0548">Nucleotidyltransferase</keyword>
<dbReference type="GO" id="GO:0005886">
    <property type="term" value="C:plasma membrane"/>
    <property type="evidence" value="ECO:0007669"/>
    <property type="project" value="UniProtKB-SubCell"/>
</dbReference>
<feature type="transmembrane region" description="Helical" evidence="19">
    <location>
        <begin position="78"/>
        <end position="96"/>
    </location>
</feature>
<evidence type="ECO:0000256" key="14">
    <source>
        <dbReference type="ARBA" id="ARBA00023098"/>
    </source>
</evidence>